<reference evidence="7 8" key="1">
    <citation type="journal article" date="2021" name="BMC Genomics">
        <title>Datura genome reveals duplications of psychoactive alkaloid biosynthetic genes and high mutation rate following tissue culture.</title>
        <authorList>
            <person name="Rajewski A."/>
            <person name="Carter-House D."/>
            <person name="Stajich J."/>
            <person name="Litt A."/>
        </authorList>
    </citation>
    <scope>NUCLEOTIDE SEQUENCE [LARGE SCALE GENOMIC DNA]</scope>
    <source>
        <strain evidence="7">AR-01</strain>
    </source>
</reference>
<keyword evidence="2" id="KW-0433">Leucine-rich repeat</keyword>
<evidence type="ECO:0000256" key="3">
    <source>
        <dbReference type="ARBA" id="ARBA00022692"/>
    </source>
</evidence>
<evidence type="ECO:0000313" key="8">
    <source>
        <dbReference type="Proteomes" id="UP000823775"/>
    </source>
</evidence>
<organism evidence="7 8">
    <name type="scientific">Datura stramonium</name>
    <name type="common">Jimsonweed</name>
    <name type="synonym">Common thornapple</name>
    <dbReference type="NCBI Taxonomy" id="4076"/>
    <lineage>
        <taxon>Eukaryota</taxon>
        <taxon>Viridiplantae</taxon>
        <taxon>Streptophyta</taxon>
        <taxon>Embryophyta</taxon>
        <taxon>Tracheophyta</taxon>
        <taxon>Spermatophyta</taxon>
        <taxon>Magnoliopsida</taxon>
        <taxon>eudicotyledons</taxon>
        <taxon>Gunneridae</taxon>
        <taxon>Pentapetalae</taxon>
        <taxon>asterids</taxon>
        <taxon>lamiids</taxon>
        <taxon>Solanales</taxon>
        <taxon>Solanaceae</taxon>
        <taxon>Solanoideae</taxon>
        <taxon>Datureae</taxon>
        <taxon>Datura</taxon>
    </lineage>
</organism>
<gene>
    <name evidence="7" type="ORF">HAX54_018211</name>
</gene>
<keyword evidence="8" id="KW-1185">Reference proteome</keyword>
<accession>A0ABS8UNH9</accession>
<evidence type="ECO:0000256" key="1">
    <source>
        <dbReference type="ARBA" id="ARBA00004370"/>
    </source>
</evidence>
<keyword evidence="3" id="KW-0812">Transmembrane</keyword>
<evidence type="ECO:0000256" key="2">
    <source>
        <dbReference type="ARBA" id="ARBA00022614"/>
    </source>
</evidence>
<keyword evidence="6" id="KW-0472">Membrane</keyword>
<evidence type="ECO:0000313" key="7">
    <source>
        <dbReference type="EMBL" id="MCD9559883.1"/>
    </source>
</evidence>
<dbReference type="Pfam" id="PF00560">
    <property type="entry name" value="LRR_1"/>
    <property type="match status" value="2"/>
</dbReference>
<evidence type="ECO:0000256" key="6">
    <source>
        <dbReference type="ARBA" id="ARBA00023136"/>
    </source>
</evidence>
<dbReference type="InterPro" id="IPR032675">
    <property type="entry name" value="LRR_dom_sf"/>
</dbReference>
<comment type="subcellular location">
    <subcellularLocation>
        <location evidence="1">Membrane</location>
    </subcellularLocation>
</comment>
<dbReference type="InterPro" id="IPR051809">
    <property type="entry name" value="Plant_receptor-like_S/T_kinase"/>
</dbReference>
<protein>
    <submittedName>
        <fullName evidence="7">Uncharacterized protein</fullName>
    </submittedName>
</protein>
<dbReference type="Gene3D" id="3.80.10.10">
    <property type="entry name" value="Ribonuclease Inhibitor"/>
    <property type="match status" value="1"/>
</dbReference>
<evidence type="ECO:0000256" key="4">
    <source>
        <dbReference type="ARBA" id="ARBA00022737"/>
    </source>
</evidence>
<keyword evidence="4" id="KW-0677">Repeat</keyword>
<dbReference type="EMBL" id="JACEIK010002238">
    <property type="protein sequence ID" value="MCD9559883.1"/>
    <property type="molecule type" value="Genomic_DNA"/>
</dbReference>
<sequence length="211" mass="23160">MRFFNTLADCRMLQYLEVGSNPLNGVLPNSIGNLSSTIENFYIADAHISGFIPASTGNMSSLTTLLFHEINLTRSIPSEIGSFPLSFANLISLEFLDLSLNALSGTTPKCLEKLSYLKAIDVSFNDLEGEIPSGGVFANSTLQSFLGNKGLCGMHILEVPACPITNPRKQSKFKKLVLKFCYSSGYFILSDILVGVSLDKEMKEERKVQRC</sequence>
<evidence type="ECO:0000256" key="5">
    <source>
        <dbReference type="ARBA" id="ARBA00022989"/>
    </source>
</evidence>
<keyword evidence="5" id="KW-1133">Transmembrane helix</keyword>
<dbReference type="Proteomes" id="UP000823775">
    <property type="component" value="Unassembled WGS sequence"/>
</dbReference>
<dbReference type="PANTHER" id="PTHR27008">
    <property type="entry name" value="OS04G0122200 PROTEIN"/>
    <property type="match status" value="1"/>
</dbReference>
<dbReference type="SUPFAM" id="SSF52058">
    <property type="entry name" value="L domain-like"/>
    <property type="match status" value="1"/>
</dbReference>
<comment type="caution">
    <text evidence="7">The sequence shown here is derived from an EMBL/GenBank/DDBJ whole genome shotgun (WGS) entry which is preliminary data.</text>
</comment>
<name>A0ABS8UNH9_DATST</name>
<dbReference type="PANTHER" id="PTHR27008:SF497">
    <property type="entry name" value="OS11G0695000 PROTEIN"/>
    <property type="match status" value="1"/>
</dbReference>
<proteinExistence type="predicted"/>
<dbReference type="InterPro" id="IPR001611">
    <property type="entry name" value="Leu-rich_rpt"/>
</dbReference>